<name>A0ABW1G025_9ACTN</name>
<dbReference type="RefSeq" id="WP_380583109.1">
    <property type="nucleotide sequence ID" value="NZ_JBHSQJ010000049.1"/>
</dbReference>
<comment type="caution">
    <text evidence="7">The sequence shown here is derived from an EMBL/GenBank/DDBJ whole genome shotgun (WGS) entry which is preliminary data.</text>
</comment>
<feature type="transmembrane region" description="Helical" evidence="5">
    <location>
        <begin position="91"/>
        <end position="112"/>
    </location>
</feature>
<gene>
    <name evidence="7" type="ORF">ACFP3V_12875</name>
</gene>
<keyword evidence="4 5" id="KW-0472">Membrane</keyword>
<keyword evidence="8" id="KW-1185">Reference proteome</keyword>
<comment type="subcellular location">
    <subcellularLocation>
        <location evidence="1">Endomembrane system</location>
        <topology evidence="1">Multi-pass membrane protein</topology>
    </subcellularLocation>
</comment>
<evidence type="ECO:0000313" key="7">
    <source>
        <dbReference type="EMBL" id="MFC5908105.1"/>
    </source>
</evidence>
<accession>A0ABW1G025</accession>
<keyword evidence="2 5" id="KW-0812">Transmembrane</keyword>
<evidence type="ECO:0000259" key="6">
    <source>
        <dbReference type="Pfam" id="PF02656"/>
    </source>
</evidence>
<evidence type="ECO:0000256" key="3">
    <source>
        <dbReference type="ARBA" id="ARBA00022989"/>
    </source>
</evidence>
<feature type="transmembrane region" description="Helical" evidence="5">
    <location>
        <begin position="48"/>
        <end position="70"/>
    </location>
</feature>
<dbReference type="EMBL" id="JBHSQJ010000049">
    <property type="protein sequence ID" value="MFC5908105.1"/>
    <property type="molecule type" value="Genomic_DNA"/>
</dbReference>
<protein>
    <submittedName>
        <fullName evidence="7">YidH family protein</fullName>
    </submittedName>
</protein>
<reference evidence="8" key="1">
    <citation type="journal article" date="2019" name="Int. J. Syst. Evol. Microbiol.">
        <title>The Global Catalogue of Microorganisms (GCM) 10K type strain sequencing project: providing services to taxonomists for standard genome sequencing and annotation.</title>
        <authorList>
            <consortium name="The Broad Institute Genomics Platform"/>
            <consortium name="The Broad Institute Genome Sequencing Center for Infectious Disease"/>
            <person name="Wu L."/>
            <person name="Ma J."/>
        </authorList>
    </citation>
    <scope>NUCLEOTIDE SEQUENCE [LARGE SCALE GENOMIC DNA]</scope>
    <source>
        <strain evidence="8">JCM 4816</strain>
    </source>
</reference>
<keyword evidence="3 5" id="KW-1133">Transmembrane helix</keyword>
<dbReference type="Pfam" id="PF02656">
    <property type="entry name" value="DUF202"/>
    <property type="match status" value="1"/>
</dbReference>
<proteinExistence type="predicted"/>
<evidence type="ECO:0000256" key="1">
    <source>
        <dbReference type="ARBA" id="ARBA00004127"/>
    </source>
</evidence>
<evidence type="ECO:0000256" key="4">
    <source>
        <dbReference type="ARBA" id="ARBA00023136"/>
    </source>
</evidence>
<evidence type="ECO:0000313" key="8">
    <source>
        <dbReference type="Proteomes" id="UP001596174"/>
    </source>
</evidence>
<organism evidence="7 8">
    <name type="scientific">Streptacidiphilus monticola</name>
    <dbReference type="NCBI Taxonomy" id="2161674"/>
    <lineage>
        <taxon>Bacteria</taxon>
        <taxon>Bacillati</taxon>
        <taxon>Actinomycetota</taxon>
        <taxon>Actinomycetes</taxon>
        <taxon>Kitasatosporales</taxon>
        <taxon>Streptomycetaceae</taxon>
        <taxon>Streptacidiphilus</taxon>
    </lineage>
</organism>
<evidence type="ECO:0000256" key="5">
    <source>
        <dbReference type="SAM" id="Phobius"/>
    </source>
</evidence>
<dbReference type="Proteomes" id="UP001596174">
    <property type="component" value="Unassembled WGS sequence"/>
</dbReference>
<dbReference type="InterPro" id="IPR003807">
    <property type="entry name" value="DUF202"/>
</dbReference>
<sequence length="114" mass="12059">MSARPRPHRPWDPGLQPERTALAWQRTTLAYCAGGLGLAKLAEHHHQLGLTVLILATTLPAGGVLTLLAGRRARRVETGLREGRPPAAGRLHQGLTALALVLGAASLGYVLLVP</sequence>
<evidence type="ECO:0000256" key="2">
    <source>
        <dbReference type="ARBA" id="ARBA00022692"/>
    </source>
</evidence>
<feature type="domain" description="DUF202" evidence="6">
    <location>
        <begin position="12"/>
        <end position="75"/>
    </location>
</feature>